<keyword evidence="1" id="KW-1133">Transmembrane helix</keyword>
<dbReference type="AlphaFoldDB" id="A0A8T9BB53"/>
<evidence type="ECO:0000259" key="2">
    <source>
        <dbReference type="Pfam" id="PF09995"/>
    </source>
</evidence>
<sequence length="500" mass="56543">MSTPTTKKKNSNSDHKTNLRTKWGYTMQWTPQHLSQDEIEQLRAQFDERGAEALQRIQAIVARQGPGEKGSKPDMFAVLRDHHEEDDFLAAYWEHLHAVPEWVDWKQIERGQRFFARYFVANCSLFAFQAFVRDNTATPGVAEVVSRTGGLAVKHLLTRLIETFTWFIQITHDLQAIQPGGQGHISTIRVRLLHSSVRQRILELEKTRPGYFNVEKYGPPVNDLDAVHAITLFSCKAIALFPLLEGYTAKAILTQHTGRHAKMGIYPTDQEAADFIALFRYIAYIIGAPNDGKYWADITKAKATFESMLWYELVPNDTSKILAQNFIKWIEDQPPAYFSLGFMEAACRWMNGNEMCDALGLGRPALHHYAAFAGHNIIVSSLAWAQRIFPSLDRFVVAYTRKTLHNALTKHVTGPTVPTNGIPPYSFKYVPNHGQKMEVDAQKPDPARKQRIRPFECVFMAAFIVAALLSLGLAVGAVRMLMRLNGTFGVMSWIYGGRGD</sequence>
<feature type="domain" description="ER-bound oxygenase mpaB/mpaB'/Rubber oxygenase catalytic" evidence="2">
    <location>
        <begin position="132"/>
        <end position="370"/>
    </location>
</feature>
<dbReference type="Pfam" id="PF09995">
    <property type="entry name" value="MPAB_Lcp_cat"/>
    <property type="match status" value="1"/>
</dbReference>
<protein>
    <recommendedName>
        <fullName evidence="2">ER-bound oxygenase mpaB/mpaB'/Rubber oxygenase catalytic domain-containing protein</fullName>
    </recommendedName>
</protein>
<evidence type="ECO:0000313" key="4">
    <source>
        <dbReference type="Proteomes" id="UP000469559"/>
    </source>
</evidence>
<evidence type="ECO:0000256" key="1">
    <source>
        <dbReference type="SAM" id="Phobius"/>
    </source>
</evidence>
<dbReference type="InterPro" id="IPR037473">
    <property type="entry name" value="Lcp-like"/>
</dbReference>
<keyword evidence="4" id="KW-1185">Reference proteome</keyword>
<accession>A0A8T9BB53</accession>
<keyword evidence="1" id="KW-0472">Membrane</keyword>
<dbReference type="EMBL" id="QGMF01000307">
    <property type="protein sequence ID" value="TVY16955.1"/>
    <property type="molecule type" value="Genomic_DNA"/>
</dbReference>
<proteinExistence type="predicted"/>
<dbReference type="Proteomes" id="UP000469559">
    <property type="component" value="Unassembled WGS sequence"/>
</dbReference>
<dbReference type="GO" id="GO:0016491">
    <property type="term" value="F:oxidoreductase activity"/>
    <property type="evidence" value="ECO:0007669"/>
    <property type="project" value="InterPro"/>
</dbReference>
<dbReference type="OrthoDB" id="6361347at2759"/>
<dbReference type="PANTHER" id="PTHR37539:SF1">
    <property type="entry name" value="ER-BOUND OXYGENASE MPAB_MPAB'_RUBBER OXYGENASE CATALYTIC DOMAIN-CONTAINING PROTEIN"/>
    <property type="match status" value="1"/>
</dbReference>
<name>A0A8T9BB53_9HELO</name>
<evidence type="ECO:0000313" key="3">
    <source>
        <dbReference type="EMBL" id="TVY16955.1"/>
    </source>
</evidence>
<feature type="transmembrane region" description="Helical" evidence="1">
    <location>
        <begin position="458"/>
        <end position="482"/>
    </location>
</feature>
<gene>
    <name evidence="3" type="ORF">LARI1_G006752</name>
</gene>
<dbReference type="InterPro" id="IPR018713">
    <property type="entry name" value="MPAB/Lcp_cat_dom"/>
</dbReference>
<comment type="caution">
    <text evidence="3">The sequence shown here is derived from an EMBL/GenBank/DDBJ whole genome shotgun (WGS) entry which is preliminary data.</text>
</comment>
<organism evidence="3 4">
    <name type="scientific">Lachnellula arida</name>
    <dbReference type="NCBI Taxonomy" id="1316785"/>
    <lineage>
        <taxon>Eukaryota</taxon>
        <taxon>Fungi</taxon>
        <taxon>Dikarya</taxon>
        <taxon>Ascomycota</taxon>
        <taxon>Pezizomycotina</taxon>
        <taxon>Leotiomycetes</taxon>
        <taxon>Helotiales</taxon>
        <taxon>Lachnaceae</taxon>
        <taxon>Lachnellula</taxon>
    </lineage>
</organism>
<keyword evidence="1" id="KW-0812">Transmembrane</keyword>
<reference evidence="3 4" key="1">
    <citation type="submission" date="2018-05" db="EMBL/GenBank/DDBJ databases">
        <title>Whole genome sequencing for identification of molecular markers to develop diagnostic detection tools for the regulated plant pathogen Lachnellula willkommii.</title>
        <authorList>
            <person name="Giroux E."/>
            <person name="Bilodeau G."/>
        </authorList>
    </citation>
    <scope>NUCLEOTIDE SEQUENCE [LARGE SCALE GENOMIC DNA]</scope>
    <source>
        <strain evidence="3 4">CBS 203.66</strain>
    </source>
</reference>
<dbReference type="PANTHER" id="PTHR37539">
    <property type="entry name" value="SECRETED PROTEIN-RELATED"/>
    <property type="match status" value="1"/>
</dbReference>